<dbReference type="STRING" id="1271860.SAMN05216174_11576"/>
<organism evidence="1 2">
    <name type="scientific">Actinokineospora iranica</name>
    <dbReference type="NCBI Taxonomy" id="1271860"/>
    <lineage>
        <taxon>Bacteria</taxon>
        <taxon>Bacillati</taxon>
        <taxon>Actinomycetota</taxon>
        <taxon>Actinomycetes</taxon>
        <taxon>Pseudonocardiales</taxon>
        <taxon>Pseudonocardiaceae</taxon>
        <taxon>Actinokineospora</taxon>
    </lineage>
</organism>
<dbReference type="SUPFAM" id="SSF52540">
    <property type="entry name" value="P-loop containing nucleoside triphosphate hydrolases"/>
    <property type="match status" value="1"/>
</dbReference>
<dbReference type="RefSeq" id="WP_091455572.1">
    <property type="nucleotide sequence ID" value="NZ_FMZZ01000015.1"/>
</dbReference>
<dbReference type="EMBL" id="FMZZ01000015">
    <property type="protein sequence ID" value="SDD66831.1"/>
    <property type="molecule type" value="Genomic_DNA"/>
</dbReference>
<evidence type="ECO:0000313" key="1">
    <source>
        <dbReference type="EMBL" id="SDD66831.1"/>
    </source>
</evidence>
<name>A0A1G6WLZ7_9PSEU</name>
<accession>A0A1G6WLZ7</accession>
<reference evidence="2" key="1">
    <citation type="submission" date="2016-10" db="EMBL/GenBank/DDBJ databases">
        <authorList>
            <person name="Varghese N."/>
            <person name="Submissions S."/>
        </authorList>
    </citation>
    <scope>NUCLEOTIDE SEQUENCE [LARGE SCALE GENOMIC DNA]</scope>
    <source>
        <strain evidence="2">IBRC-M 10403</strain>
    </source>
</reference>
<proteinExistence type="predicted"/>
<dbReference type="OrthoDB" id="3948083at2"/>
<evidence type="ECO:0000313" key="2">
    <source>
        <dbReference type="Proteomes" id="UP000199501"/>
    </source>
</evidence>
<protein>
    <recommendedName>
        <fullName evidence="3">AAA+ ATPase domain-containing protein</fullName>
    </recommendedName>
</protein>
<evidence type="ECO:0008006" key="3">
    <source>
        <dbReference type="Google" id="ProtNLM"/>
    </source>
</evidence>
<dbReference type="Proteomes" id="UP000199501">
    <property type="component" value="Unassembled WGS sequence"/>
</dbReference>
<dbReference type="InterPro" id="IPR027417">
    <property type="entry name" value="P-loop_NTPase"/>
</dbReference>
<dbReference type="AlphaFoldDB" id="A0A1G6WLZ7"/>
<gene>
    <name evidence="1" type="ORF">SAMN05216174_11576</name>
</gene>
<keyword evidence="2" id="KW-1185">Reference proteome</keyword>
<sequence>MTGGNDIESGSRNPFAPMAVARFATVGSATNLLDVTVKTDAMNQALRYVSDYLDVDPDPECPDPGGTVMSITGDYGMGKTHLAVSLVSHVQSELGDPTRAMYIDLNANSFLGLFRQFIDKVTAEGLRAQVNHYYADTVGEALQRTGLAGDTLSVDAATAPQTIVERLGLMESTLLREVQRTLLAVTQKRDFSVALTLLLRTGFDDSVWNWLVGGVPDQVLADRGITYRIDNDVAALEALGVFALLFGGKRRRFVLAIDELEKIFSVRRKPEAETMTAFQSLLDTASKAGACLILVGLPDFRDVLSPAVHARIPYPVELTGLSAEEIAEFVALVQGQSKSTRVQPFGWDTVRSIRDVTRGNARAVIRLCKLIFRMTEDKAIAASARNLAVDDETVQRAATELFGGPGPADVDRQMRQALAGGDWEYQRDHVLGEGGTTADYWITFPDRESGCAVLITRSLLTAADVDRVIRRLLSVHEADNRADVLVVVAGVLTDTASVRLREPLDRTPLRYVPGTFVEDVRAELATTRQRLPITGSPETTSALERRLTQLAADQAGLIGVVQRLTDTVESAMATSTESIPHPATTLPADVDRLFRDADEALAQLTHIDSMFDTGFRAGAQQARAVTGRVARIPDYFLATGVAVLAQRTVRSFRDALATWYQNRWRAEPSAQDHLDELCDTYDSITEFLPLFRLTPLATAGPLLGAPDVATAHARLNRVQEALEDLGPRVKTAVLRGGLR</sequence>